<reference evidence="2 3" key="1">
    <citation type="journal article" date="2013" name="Genome Biol. Evol.">
        <title>Genomes of Stigonematalean cyanobacteria (subsection V) and the evolution of oxygenic photosynthesis from prokaryotes to plastids.</title>
        <authorList>
            <person name="Dagan T."/>
            <person name="Roettger M."/>
            <person name="Stucken K."/>
            <person name="Landan G."/>
            <person name="Koch R."/>
            <person name="Major P."/>
            <person name="Gould S.B."/>
            <person name="Goremykin V.V."/>
            <person name="Rippka R."/>
            <person name="Tandeau de Marsac N."/>
            <person name="Gugger M."/>
            <person name="Lockhart P.J."/>
            <person name="Allen J.F."/>
            <person name="Brune I."/>
            <person name="Maus I."/>
            <person name="Puhler A."/>
            <person name="Martin W.F."/>
        </authorList>
    </citation>
    <scope>NUCLEOTIDE SEQUENCE [LARGE SCALE GENOMIC DNA]</scope>
    <source>
        <strain evidence="2 3">PCC 7110</strain>
    </source>
</reference>
<comment type="caution">
    <text evidence="2">The sequence shown here is derived from an EMBL/GenBank/DDBJ whole genome shotgun (WGS) entry which is preliminary data.</text>
</comment>
<proteinExistence type="predicted"/>
<dbReference type="Pfam" id="PF00092">
    <property type="entry name" value="VWA"/>
    <property type="match status" value="1"/>
</dbReference>
<dbReference type="PROSITE" id="PS50234">
    <property type="entry name" value="VWFA"/>
    <property type="match status" value="1"/>
</dbReference>
<protein>
    <recommendedName>
        <fullName evidence="1">VWFA domain-containing protein</fullName>
    </recommendedName>
</protein>
<evidence type="ECO:0000313" key="3">
    <source>
        <dbReference type="Proteomes" id="UP000076925"/>
    </source>
</evidence>
<dbReference type="SUPFAM" id="SSF53300">
    <property type="entry name" value="vWA-like"/>
    <property type="match status" value="1"/>
</dbReference>
<gene>
    <name evidence="2" type="ORF">WA1_07720</name>
</gene>
<organism evidence="2 3">
    <name type="scientific">Scytonema hofmannii PCC 7110</name>
    <dbReference type="NCBI Taxonomy" id="128403"/>
    <lineage>
        <taxon>Bacteria</taxon>
        <taxon>Bacillati</taxon>
        <taxon>Cyanobacteriota</taxon>
        <taxon>Cyanophyceae</taxon>
        <taxon>Nostocales</taxon>
        <taxon>Scytonemataceae</taxon>
        <taxon>Scytonema</taxon>
    </lineage>
</organism>
<evidence type="ECO:0000259" key="1">
    <source>
        <dbReference type="PROSITE" id="PS50234"/>
    </source>
</evidence>
<accession>A0A139WTC1</accession>
<keyword evidence="3" id="KW-1185">Reference proteome</keyword>
<name>A0A139WTC1_9CYAN</name>
<dbReference type="AlphaFoldDB" id="A0A139WTC1"/>
<sequence length="92" mass="10334">MLTDGVWSDQVKAIRAAKRCHQAGIEIIAVGFGEADSNFLRQISSSENLNFFTNLRDLGETFSWIAQELTEGDGHIDPATVKQRQKRLKLWG</sequence>
<dbReference type="InterPro" id="IPR002035">
    <property type="entry name" value="VWF_A"/>
</dbReference>
<dbReference type="Proteomes" id="UP000076925">
    <property type="component" value="Unassembled WGS sequence"/>
</dbReference>
<dbReference type="Gene3D" id="3.40.50.410">
    <property type="entry name" value="von Willebrand factor, type A domain"/>
    <property type="match status" value="1"/>
</dbReference>
<evidence type="ECO:0000313" key="2">
    <source>
        <dbReference type="EMBL" id="KYC35686.1"/>
    </source>
</evidence>
<feature type="domain" description="VWFA" evidence="1">
    <location>
        <begin position="1"/>
        <end position="69"/>
    </location>
</feature>
<dbReference type="EMBL" id="ANNX02000051">
    <property type="protein sequence ID" value="KYC35686.1"/>
    <property type="molecule type" value="Genomic_DNA"/>
</dbReference>
<dbReference type="InterPro" id="IPR036465">
    <property type="entry name" value="vWFA_dom_sf"/>
</dbReference>